<sequence>MTNLNVKLKKSESKYGGFYRLENPKKKPLEQIGQFLKHLIKLPYTLFQILVGRLLSYLVINPLFRKEEKDDALIVQNPKYPDPLFMPSEEMDIINILPKKHILIRELLNWRNFLVNHTITVKILDVLLSGVTHLFPKPRAEKYIDNYLDKLVNKVEAKIKGDNPKFKFEQIHFRGLEQLNEDQQERFFQKLQQRLRYDFRQNRNHLYFYKLQTPDNAILDSVEVRNPKSANQDISKRRFIITAMPRSNNFVDWLKLYQIYARELNVTVIAFNYRGIGLSKGIIKSEQDLYDDALAQAQRLIKLGANAQNIAFMGECLGGNVAAHTAGILNAEDKLPVKLYDARSFRSITAIIEQRSRPPKEANPLHPKTWLNWLIYGSVKFILNPLIIVSGWSLNVEKQFSAIPPHNRDYVVVRSKKDKQGKRFADDKLVPYNKASIYALVKEKTKALKAKKQQGEVLSPIEEEWLQDNPKSHKFYVSAEKYKNADTANGHTVLSHLLVPTCPNACNSIQPDSRQYSFNFFKRVWPEKEEQSTQLTPQIR</sequence>
<dbReference type="SUPFAM" id="SSF53474">
    <property type="entry name" value="alpha/beta-Hydrolases"/>
    <property type="match status" value="1"/>
</dbReference>
<dbReference type="InterPro" id="IPR029058">
    <property type="entry name" value="AB_hydrolase_fold"/>
</dbReference>
<dbReference type="OrthoDB" id="5641950at2"/>
<dbReference type="Proteomes" id="UP000254794">
    <property type="component" value="Unassembled WGS sequence"/>
</dbReference>
<evidence type="ECO:0000313" key="1">
    <source>
        <dbReference type="EMBL" id="STX50200.1"/>
    </source>
</evidence>
<reference evidence="1 2" key="1">
    <citation type="submission" date="2018-06" db="EMBL/GenBank/DDBJ databases">
        <authorList>
            <consortium name="Pathogen Informatics"/>
            <person name="Doyle S."/>
        </authorList>
    </citation>
    <scope>NUCLEOTIDE SEQUENCE [LARGE SCALE GENOMIC DNA]</scope>
    <source>
        <strain evidence="1 2">NCTC13316</strain>
    </source>
</reference>
<organism evidence="1 2">
    <name type="scientific">Legionella busanensis</name>
    <dbReference type="NCBI Taxonomy" id="190655"/>
    <lineage>
        <taxon>Bacteria</taxon>
        <taxon>Pseudomonadati</taxon>
        <taxon>Pseudomonadota</taxon>
        <taxon>Gammaproteobacteria</taxon>
        <taxon>Legionellales</taxon>
        <taxon>Legionellaceae</taxon>
        <taxon>Legionella</taxon>
    </lineage>
</organism>
<keyword evidence="2" id="KW-1185">Reference proteome</keyword>
<evidence type="ECO:0000313" key="2">
    <source>
        <dbReference type="Proteomes" id="UP000254794"/>
    </source>
</evidence>
<accession>A0A378JJ06</accession>
<dbReference type="EMBL" id="UGOD01000001">
    <property type="protein sequence ID" value="STX50200.1"/>
    <property type="molecule type" value="Genomic_DNA"/>
</dbReference>
<name>A0A378JJ06_9GAMM</name>
<gene>
    <name evidence="1" type="primary">sdbA_1</name>
    <name evidence="1" type="ORF">NCTC13316_00267</name>
</gene>
<protein>
    <submittedName>
        <fullName evidence="1">SdbA protein, substrate of the Dot/Icm system</fullName>
    </submittedName>
</protein>
<dbReference type="AlphaFoldDB" id="A0A378JJ06"/>
<proteinExistence type="predicted"/>
<dbReference type="RefSeq" id="WP_115329799.1">
    <property type="nucleotide sequence ID" value="NZ_CAAAHP010000011.1"/>
</dbReference>
<dbReference type="Gene3D" id="3.40.50.1820">
    <property type="entry name" value="alpha/beta hydrolase"/>
    <property type="match status" value="1"/>
</dbReference>